<evidence type="ECO:0000313" key="1">
    <source>
        <dbReference type="EMBL" id="MDC7677535.1"/>
    </source>
</evidence>
<reference evidence="1 2" key="1">
    <citation type="submission" date="2023-01" db="EMBL/GenBank/DDBJ databases">
        <title>Novel species of the genus Asticcacaulis isolated from rivers.</title>
        <authorList>
            <person name="Lu H."/>
        </authorList>
    </citation>
    <scope>NUCLEOTIDE SEQUENCE [LARGE SCALE GENOMIC DNA]</scope>
    <source>
        <strain evidence="1 2">LKC15W</strain>
    </source>
</reference>
<gene>
    <name evidence="1" type="ORF">PQU98_15440</name>
</gene>
<protein>
    <submittedName>
        <fullName evidence="1">Uncharacterized protein</fullName>
    </submittedName>
</protein>
<comment type="caution">
    <text evidence="1">The sequence shown here is derived from an EMBL/GenBank/DDBJ whole genome shotgun (WGS) entry which is preliminary data.</text>
</comment>
<sequence>MTSITHPTPPRRAKNAVFDIWLKSNGYSTNPKAMLSACRKHLDIPHESEATQIWYFCALTTLVVSQSLKGDIAKYISALNLEELEKLRNNLREISSIFQAPATITLRNPNNSDDFETYLVTPKTHEDLLPIINRQIMHKRHPPRNFNLQP</sequence>
<dbReference type="EMBL" id="JAQQKV010000004">
    <property type="protein sequence ID" value="MDC7677535.1"/>
    <property type="molecule type" value="Genomic_DNA"/>
</dbReference>
<accession>A0ABT5HMR9</accession>
<keyword evidence="2" id="KW-1185">Reference proteome</keyword>
<proteinExistence type="predicted"/>
<evidence type="ECO:0000313" key="2">
    <source>
        <dbReference type="Proteomes" id="UP001218579"/>
    </source>
</evidence>
<organism evidence="1 2">
    <name type="scientific">Asticcacaulis machinosus</name>
    <dbReference type="NCBI Taxonomy" id="2984211"/>
    <lineage>
        <taxon>Bacteria</taxon>
        <taxon>Pseudomonadati</taxon>
        <taxon>Pseudomonadota</taxon>
        <taxon>Alphaproteobacteria</taxon>
        <taxon>Caulobacterales</taxon>
        <taxon>Caulobacteraceae</taxon>
        <taxon>Asticcacaulis</taxon>
    </lineage>
</organism>
<dbReference type="RefSeq" id="WP_272745860.1">
    <property type="nucleotide sequence ID" value="NZ_JAQQKV010000004.1"/>
</dbReference>
<name>A0ABT5HMR9_9CAUL</name>
<dbReference type="Proteomes" id="UP001218579">
    <property type="component" value="Unassembled WGS sequence"/>
</dbReference>